<feature type="transmembrane region" description="Helical" evidence="3">
    <location>
        <begin position="61"/>
        <end position="83"/>
    </location>
</feature>
<organism evidence="5 6">
    <name type="scientific">Sulfurospirillum barnesii (strain ATCC 700032 / DSM 10660 / SES-3)</name>
    <dbReference type="NCBI Taxonomy" id="760154"/>
    <lineage>
        <taxon>Bacteria</taxon>
        <taxon>Pseudomonadati</taxon>
        <taxon>Campylobacterota</taxon>
        <taxon>Epsilonproteobacteria</taxon>
        <taxon>Campylobacterales</taxon>
        <taxon>Sulfurospirillaceae</taxon>
        <taxon>Sulfurospirillum</taxon>
    </lineage>
</organism>
<dbReference type="PATRIC" id="fig|760154.4.peg.1398"/>
<dbReference type="GO" id="GO:0052621">
    <property type="term" value="F:diguanylate cyclase activity"/>
    <property type="evidence" value="ECO:0007669"/>
    <property type="project" value="UniProtKB-EC"/>
</dbReference>
<feature type="domain" description="GGDEF" evidence="4">
    <location>
        <begin position="124"/>
        <end position="259"/>
    </location>
</feature>
<comment type="catalytic activity">
    <reaction evidence="2">
        <text>2 GTP = 3',3'-c-di-GMP + 2 diphosphate</text>
        <dbReference type="Rhea" id="RHEA:24898"/>
        <dbReference type="ChEBI" id="CHEBI:33019"/>
        <dbReference type="ChEBI" id="CHEBI:37565"/>
        <dbReference type="ChEBI" id="CHEBI:58805"/>
        <dbReference type="EC" id="2.7.7.65"/>
    </reaction>
</comment>
<dbReference type="KEGG" id="sba:Sulba_1394"/>
<dbReference type="InterPro" id="IPR029787">
    <property type="entry name" value="Nucleotide_cyclase"/>
</dbReference>
<dbReference type="Proteomes" id="UP000006176">
    <property type="component" value="Chromosome"/>
</dbReference>
<keyword evidence="3" id="KW-1133">Transmembrane helix</keyword>
<sequence>MKRVPSFLIKKPLLLGFIALILNLFISTLPLIVLYKDYNQEHAHLAFMETFTRHQNLMEAILIYAICFSFVFAGVITLLSLFLKKSYLQIETLSHFDGLTGLYNRLMFVTLFKQELQKVKRTHEHLFLVIIDLDDFKSINDNFGHLVGDLAIKTTATTLKNTLRTADIIGRFGGDEFVIAMLTSDKDAAAQSVNRILNAFNNKSIPLIRNNLPHDVYINLSIGYTYYKADDDFTSMLQRADQALYISKEAGKNTATFLA</sequence>
<proteinExistence type="predicted"/>
<evidence type="ECO:0000256" key="1">
    <source>
        <dbReference type="ARBA" id="ARBA00012528"/>
    </source>
</evidence>
<dbReference type="EMBL" id="CP003333">
    <property type="protein sequence ID" value="AFL68683.1"/>
    <property type="molecule type" value="Genomic_DNA"/>
</dbReference>
<dbReference type="PANTHER" id="PTHR45138:SF9">
    <property type="entry name" value="DIGUANYLATE CYCLASE DGCM-RELATED"/>
    <property type="match status" value="1"/>
</dbReference>
<dbReference type="InterPro" id="IPR043128">
    <property type="entry name" value="Rev_trsase/Diguanyl_cyclase"/>
</dbReference>
<dbReference type="EC" id="2.7.7.65" evidence="1"/>
<dbReference type="AlphaFoldDB" id="I3XXK9"/>
<dbReference type="eggNOG" id="COG2199">
    <property type="taxonomic scope" value="Bacteria"/>
</dbReference>
<evidence type="ECO:0000259" key="4">
    <source>
        <dbReference type="PROSITE" id="PS50887"/>
    </source>
</evidence>
<dbReference type="InterPro" id="IPR050469">
    <property type="entry name" value="Diguanylate_Cyclase"/>
</dbReference>
<dbReference type="InterPro" id="IPR000160">
    <property type="entry name" value="GGDEF_dom"/>
</dbReference>
<dbReference type="RefSeq" id="WP_014769561.1">
    <property type="nucleotide sequence ID" value="NC_018002.1"/>
</dbReference>
<keyword evidence="3" id="KW-0812">Transmembrane</keyword>
<dbReference type="NCBIfam" id="TIGR00254">
    <property type="entry name" value="GGDEF"/>
    <property type="match status" value="1"/>
</dbReference>
<gene>
    <name evidence="5" type="ordered locus">Sulba_1394</name>
</gene>
<name>I3XXK9_SULBS</name>
<keyword evidence="6" id="KW-1185">Reference proteome</keyword>
<feature type="transmembrane region" description="Helical" evidence="3">
    <location>
        <begin position="12"/>
        <end position="35"/>
    </location>
</feature>
<dbReference type="HOGENOM" id="CLU_000445_11_16_7"/>
<reference evidence="5 6" key="1">
    <citation type="submission" date="2012-06" db="EMBL/GenBank/DDBJ databases">
        <title>Complete sequence of Sulfurospirillum barnesii SES-3.</title>
        <authorList>
            <consortium name="US DOE Joint Genome Institute"/>
            <person name="Lucas S."/>
            <person name="Han J."/>
            <person name="Lapidus A."/>
            <person name="Cheng J.-F."/>
            <person name="Goodwin L."/>
            <person name="Pitluck S."/>
            <person name="Peters L."/>
            <person name="Ovchinnikova G."/>
            <person name="Lu M."/>
            <person name="Detter J.C."/>
            <person name="Han C."/>
            <person name="Tapia R."/>
            <person name="Land M."/>
            <person name="Hauser L."/>
            <person name="Kyrpides N."/>
            <person name="Ivanova N."/>
            <person name="Pagani I."/>
            <person name="Stolz J."/>
            <person name="Arkin A."/>
            <person name="Dehal P."/>
            <person name="Oremland R."/>
            <person name="Saltikov C."/>
            <person name="Basu P."/>
            <person name="Hollibaugh J."/>
            <person name="Newman D."/>
            <person name="Stolyar S."/>
            <person name="Hazen T."/>
            <person name="Woyke T."/>
        </authorList>
    </citation>
    <scope>NUCLEOTIDE SEQUENCE [LARGE SCALE GENOMIC DNA]</scope>
    <source>
        <strain evidence="6">ATCC 700032 / DSM 10660 / SES-3</strain>
    </source>
</reference>
<dbReference type="PROSITE" id="PS50887">
    <property type="entry name" value="GGDEF"/>
    <property type="match status" value="1"/>
</dbReference>
<protein>
    <recommendedName>
        <fullName evidence="1">diguanylate cyclase</fullName>
        <ecNumber evidence="1">2.7.7.65</ecNumber>
    </recommendedName>
</protein>
<keyword evidence="3" id="KW-0472">Membrane</keyword>
<dbReference type="FunFam" id="3.30.70.270:FF:000001">
    <property type="entry name" value="Diguanylate cyclase domain protein"/>
    <property type="match status" value="1"/>
</dbReference>
<accession>I3XXK9</accession>
<dbReference type="CDD" id="cd01949">
    <property type="entry name" value="GGDEF"/>
    <property type="match status" value="1"/>
</dbReference>
<dbReference type="SUPFAM" id="SSF55073">
    <property type="entry name" value="Nucleotide cyclase"/>
    <property type="match status" value="1"/>
</dbReference>
<evidence type="ECO:0000313" key="5">
    <source>
        <dbReference type="EMBL" id="AFL68683.1"/>
    </source>
</evidence>
<dbReference type="STRING" id="760154.Sulba_1394"/>
<evidence type="ECO:0000256" key="3">
    <source>
        <dbReference type="SAM" id="Phobius"/>
    </source>
</evidence>
<dbReference type="OrthoDB" id="9790367at2"/>
<dbReference type="SMART" id="SM00267">
    <property type="entry name" value="GGDEF"/>
    <property type="match status" value="1"/>
</dbReference>
<evidence type="ECO:0000313" key="6">
    <source>
        <dbReference type="Proteomes" id="UP000006176"/>
    </source>
</evidence>
<dbReference type="Gene3D" id="3.30.70.270">
    <property type="match status" value="1"/>
</dbReference>
<dbReference type="PANTHER" id="PTHR45138">
    <property type="entry name" value="REGULATORY COMPONENTS OF SENSORY TRANSDUCTION SYSTEM"/>
    <property type="match status" value="1"/>
</dbReference>
<dbReference type="Pfam" id="PF00990">
    <property type="entry name" value="GGDEF"/>
    <property type="match status" value="1"/>
</dbReference>
<evidence type="ECO:0000256" key="2">
    <source>
        <dbReference type="ARBA" id="ARBA00034247"/>
    </source>
</evidence>